<dbReference type="AlphaFoldDB" id="B4K4A7"/>
<feature type="compositionally biased region" description="Low complexity" evidence="1">
    <location>
        <begin position="100"/>
        <end position="143"/>
    </location>
</feature>
<accession>B4K4A7</accession>
<name>B4K4A7_DROGR</name>
<dbReference type="HOGENOM" id="CLU_1735992_0_0_1"/>
<keyword evidence="3" id="KW-1185">Reference proteome</keyword>
<dbReference type="eggNOG" id="ENOG502RIWZ">
    <property type="taxonomic scope" value="Eukaryota"/>
</dbReference>
<feature type="compositionally biased region" description="Low complexity" evidence="1">
    <location>
        <begin position="67"/>
        <end position="82"/>
    </location>
</feature>
<sequence>ELTEREQQEQLHTKGTAMSFGFRKKLNGTPKKFKKLLEGGKTQTDTKDDNGNAAPPIHFEKVGVAATKTTTTTTTNTSNNRTGAAGKRFGYRGALVPRPASTSLTTTTTTSGSEDSEESAANAQNNNPNNNNNNGNNGTTTTGQGLVSNCK</sequence>
<feature type="non-terminal residue" evidence="2">
    <location>
        <position position="1"/>
    </location>
</feature>
<dbReference type="EMBL" id="CH930531">
    <property type="protein sequence ID" value="EDW04350.1"/>
    <property type="molecule type" value="Genomic_DNA"/>
</dbReference>
<reference evidence="2 3" key="1">
    <citation type="journal article" date="2007" name="Nature">
        <title>Evolution of genes and genomes on the Drosophila phylogeny.</title>
        <authorList>
            <consortium name="Drosophila 12 Genomes Consortium"/>
            <person name="Clark A.G."/>
            <person name="Eisen M.B."/>
            <person name="Smith D.R."/>
            <person name="Bergman C.M."/>
            <person name="Oliver B."/>
            <person name="Markow T.A."/>
            <person name="Kaufman T.C."/>
            <person name="Kellis M."/>
            <person name="Gelbart W."/>
            <person name="Iyer V.N."/>
            <person name="Pollard D.A."/>
            <person name="Sackton T.B."/>
            <person name="Larracuente A.M."/>
            <person name="Singh N.D."/>
            <person name="Abad J.P."/>
            <person name="Abt D.N."/>
            <person name="Adryan B."/>
            <person name="Aguade M."/>
            <person name="Akashi H."/>
            <person name="Anderson W.W."/>
            <person name="Aquadro C.F."/>
            <person name="Ardell D.H."/>
            <person name="Arguello R."/>
            <person name="Artieri C.G."/>
            <person name="Barbash D.A."/>
            <person name="Barker D."/>
            <person name="Barsanti P."/>
            <person name="Batterham P."/>
            <person name="Batzoglou S."/>
            <person name="Begun D."/>
            <person name="Bhutkar A."/>
            <person name="Blanco E."/>
            <person name="Bosak S.A."/>
            <person name="Bradley R.K."/>
            <person name="Brand A.D."/>
            <person name="Brent M.R."/>
            <person name="Brooks A.N."/>
            <person name="Brown R.H."/>
            <person name="Butlin R.K."/>
            <person name="Caggese C."/>
            <person name="Calvi B.R."/>
            <person name="Bernardo de Carvalho A."/>
            <person name="Caspi A."/>
            <person name="Castrezana S."/>
            <person name="Celniker S.E."/>
            <person name="Chang J.L."/>
            <person name="Chapple C."/>
            <person name="Chatterji S."/>
            <person name="Chinwalla A."/>
            <person name="Civetta A."/>
            <person name="Clifton S.W."/>
            <person name="Comeron J.M."/>
            <person name="Costello J.C."/>
            <person name="Coyne J.A."/>
            <person name="Daub J."/>
            <person name="David R.G."/>
            <person name="Delcher A.L."/>
            <person name="Delehaunty K."/>
            <person name="Do C.B."/>
            <person name="Ebling H."/>
            <person name="Edwards K."/>
            <person name="Eickbush T."/>
            <person name="Evans J.D."/>
            <person name="Filipski A."/>
            <person name="Findeiss S."/>
            <person name="Freyhult E."/>
            <person name="Fulton L."/>
            <person name="Fulton R."/>
            <person name="Garcia A.C."/>
            <person name="Gardiner A."/>
            <person name="Garfield D.A."/>
            <person name="Garvin B.E."/>
            <person name="Gibson G."/>
            <person name="Gilbert D."/>
            <person name="Gnerre S."/>
            <person name="Godfrey J."/>
            <person name="Good R."/>
            <person name="Gotea V."/>
            <person name="Gravely B."/>
            <person name="Greenberg A.J."/>
            <person name="Griffiths-Jones S."/>
            <person name="Gross S."/>
            <person name="Guigo R."/>
            <person name="Gustafson E.A."/>
            <person name="Haerty W."/>
            <person name="Hahn M.W."/>
            <person name="Halligan D.L."/>
            <person name="Halpern A.L."/>
            <person name="Halter G.M."/>
            <person name="Han M.V."/>
            <person name="Heger A."/>
            <person name="Hillier L."/>
            <person name="Hinrichs A.S."/>
            <person name="Holmes I."/>
            <person name="Hoskins R.A."/>
            <person name="Hubisz M.J."/>
            <person name="Hultmark D."/>
            <person name="Huntley M.A."/>
            <person name="Jaffe D.B."/>
            <person name="Jagadeeshan S."/>
            <person name="Jeck W.R."/>
            <person name="Johnson J."/>
            <person name="Jones C.D."/>
            <person name="Jordan W.C."/>
            <person name="Karpen G.H."/>
            <person name="Kataoka E."/>
            <person name="Keightley P.D."/>
            <person name="Kheradpour P."/>
            <person name="Kirkness E.F."/>
            <person name="Koerich L.B."/>
            <person name="Kristiansen K."/>
            <person name="Kudrna D."/>
            <person name="Kulathinal R.J."/>
            <person name="Kumar S."/>
            <person name="Kwok R."/>
            <person name="Lander E."/>
            <person name="Langley C.H."/>
            <person name="Lapoint R."/>
            <person name="Lazzaro B.P."/>
            <person name="Lee S.J."/>
            <person name="Levesque L."/>
            <person name="Li R."/>
            <person name="Lin C.F."/>
            <person name="Lin M.F."/>
            <person name="Lindblad-Toh K."/>
            <person name="Llopart A."/>
            <person name="Long M."/>
            <person name="Low L."/>
            <person name="Lozovsky E."/>
            <person name="Lu J."/>
            <person name="Luo M."/>
            <person name="Machado C.A."/>
            <person name="Makalowski W."/>
            <person name="Marzo M."/>
            <person name="Matsuda M."/>
            <person name="Matzkin L."/>
            <person name="McAllister B."/>
            <person name="McBride C.S."/>
            <person name="McKernan B."/>
            <person name="McKernan K."/>
            <person name="Mendez-Lago M."/>
            <person name="Minx P."/>
            <person name="Mollenhauer M.U."/>
            <person name="Montooth K."/>
            <person name="Mount S.M."/>
            <person name="Mu X."/>
            <person name="Myers E."/>
            <person name="Negre B."/>
            <person name="Newfeld S."/>
            <person name="Nielsen R."/>
            <person name="Noor M.A."/>
            <person name="O'Grady P."/>
            <person name="Pachter L."/>
            <person name="Papaceit M."/>
            <person name="Parisi M.J."/>
            <person name="Parisi M."/>
            <person name="Parts L."/>
            <person name="Pedersen J.S."/>
            <person name="Pesole G."/>
            <person name="Phillippy A.M."/>
            <person name="Ponting C.P."/>
            <person name="Pop M."/>
            <person name="Porcelli D."/>
            <person name="Powell J.R."/>
            <person name="Prohaska S."/>
            <person name="Pruitt K."/>
            <person name="Puig M."/>
            <person name="Quesneville H."/>
            <person name="Ram K.R."/>
            <person name="Rand D."/>
            <person name="Rasmussen M.D."/>
            <person name="Reed L.K."/>
            <person name="Reenan R."/>
            <person name="Reily A."/>
            <person name="Remington K.A."/>
            <person name="Rieger T.T."/>
            <person name="Ritchie M.G."/>
            <person name="Robin C."/>
            <person name="Rogers Y.H."/>
            <person name="Rohde C."/>
            <person name="Rozas J."/>
            <person name="Rubenfield M.J."/>
            <person name="Ruiz A."/>
            <person name="Russo S."/>
            <person name="Salzberg S.L."/>
            <person name="Sanchez-Gracia A."/>
            <person name="Saranga D.J."/>
            <person name="Sato H."/>
            <person name="Schaeffer S.W."/>
            <person name="Schatz M.C."/>
            <person name="Schlenke T."/>
            <person name="Schwartz R."/>
            <person name="Segarra C."/>
            <person name="Singh R.S."/>
            <person name="Sirot L."/>
            <person name="Sirota M."/>
            <person name="Sisneros N.B."/>
            <person name="Smith C.D."/>
            <person name="Smith T.F."/>
            <person name="Spieth J."/>
            <person name="Stage D.E."/>
            <person name="Stark A."/>
            <person name="Stephan W."/>
            <person name="Strausberg R.L."/>
            <person name="Strempel S."/>
            <person name="Sturgill D."/>
            <person name="Sutton G."/>
            <person name="Sutton G.G."/>
            <person name="Tao W."/>
            <person name="Teichmann S."/>
            <person name="Tobari Y.N."/>
            <person name="Tomimura Y."/>
            <person name="Tsolas J.M."/>
            <person name="Valente V.L."/>
            <person name="Venter E."/>
            <person name="Venter J.C."/>
            <person name="Vicario S."/>
            <person name="Vieira F.G."/>
            <person name="Vilella A.J."/>
            <person name="Villasante A."/>
            <person name="Walenz B."/>
            <person name="Wang J."/>
            <person name="Wasserman M."/>
            <person name="Watts T."/>
            <person name="Wilson D."/>
            <person name="Wilson R.K."/>
            <person name="Wing R.A."/>
            <person name="Wolfner M.F."/>
            <person name="Wong A."/>
            <person name="Wong G.K."/>
            <person name="Wu C.I."/>
            <person name="Wu G."/>
            <person name="Yamamoto D."/>
            <person name="Yang H.P."/>
            <person name="Yang S.P."/>
            <person name="Yorke J.A."/>
            <person name="Yoshida K."/>
            <person name="Zdobnov E."/>
            <person name="Zhang P."/>
            <person name="Zhang Y."/>
            <person name="Zimin A.V."/>
            <person name="Baldwin J."/>
            <person name="Abdouelleil A."/>
            <person name="Abdulkadir J."/>
            <person name="Abebe A."/>
            <person name="Abera B."/>
            <person name="Abreu J."/>
            <person name="Acer S.C."/>
            <person name="Aftuck L."/>
            <person name="Alexander A."/>
            <person name="An P."/>
            <person name="Anderson E."/>
            <person name="Anderson S."/>
            <person name="Arachi H."/>
            <person name="Azer M."/>
            <person name="Bachantsang P."/>
            <person name="Barry A."/>
            <person name="Bayul T."/>
            <person name="Berlin A."/>
            <person name="Bessette D."/>
            <person name="Bloom T."/>
            <person name="Blye J."/>
            <person name="Boguslavskiy L."/>
            <person name="Bonnet C."/>
            <person name="Boukhgalter B."/>
            <person name="Bourzgui I."/>
            <person name="Brown A."/>
            <person name="Cahill P."/>
            <person name="Channer S."/>
            <person name="Cheshatsang Y."/>
            <person name="Chuda L."/>
            <person name="Citroen M."/>
            <person name="Collymore A."/>
            <person name="Cooke P."/>
            <person name="Costello M."/>
            <person name="D'Aco K."/>
            <person name="Daza R."/>
            <person name="De Haan G."/>
            <person name="DeGray S."/>
            <person name="DeMaso C."/>
            <person name="Dhargay N."/>
            <person name="Dooley K."/>
            <person name="Dooley E."/>
            <person name="Doricent M."/>
            <person name="Dorje P."/>
            <person name="Dorjee K."/>
            <person name="Dupes A."/>
            <person name="Elong R."/>
            <person name="Falk J."/>
            <person name="Farina A."/>
            <person name="Faro S."/>
            <person name="Ferguson D."/>
            <person name="Fisher S."/>
            <person name="Foley C.D."/>
            <person name="Franke A."/>
            <person name="Friedrich D."/>
            <person name="Gadbois L."/>
            <person name="Gearin G."/>
            <person name="Gearin C.R."/>
            <person name="Giannoukos G."/>
            <person name="Goode T."/>
            <person name="Graham J."/>
            <person name="Grandbois E."/>
            <person name="Grewal S."/>
            <person name="Gyaltsen K."/>
            <person name="Hafez N."/>
            <person name="Hagos B."/>
            <person name="Hall J."/>
            <person name="Henson C."/>
            <person name="Hollinger A."/>
            <person name="Honan T."/>
            <person name="Huard M.D."/>
            <person name="Hughes L."/>
            <person name="Hurhula B."/>
            <person name="Husby M.E."/>
            <person name="Kamat A."/>
            <person name="Kanga B."/>
            <person name="Kashin S."/>
            <person name="Khazanovich D."/>
            <person name="Kisner P."/>
            <person name="Lance K."/>
            <person name="Lara M."/>
            <person name="Lee W."/>
            <person name="Lennon N."/>
            <person name="Letendre F."/>
            <person name="LeVine R."/>
            <person name="Lipovsky A."/>
            <person name="Liu X."/>
            <person name="Liu J."/>
            <person name="Liu S."/>
            <person name="Lokyitsang T."/>
            <person name="Lokyitsang Y."/>
            <person name="Lubonja R."/>
            <person name="Lui A."/>
            <person name="MacDonald P."/>
            <person name="Magnisalis V."/>
            <person name="Maru K."/>
            <person name="Matthews C."/>
            <person name="McCusker W."/>
            <person name="McDonough S."/>
            <person name="Mehta T."/>
            <person name="Meldrim J."/>
            <person name="Meneus L."/>
            <person name="Mihai O."/>
            <person name="Mihalev A."/>
            <person name="Mihova T."/>
            <person name="Mittelman R."/>
            <person name="Mlenga V."/>
            <person name="Montmayeur A."/>
            <person name="Mulrain L."/>
            <person name="Navidi A."/>
            <person name="Naylor J."/>
            <person name="Negash T."/>
            <person name="Nguyen T."/>
            <person name="Nguyen N."/>
            <person name="Nicol R."/>
            <person name="Norbu C."/>
            <person name="Norbu N."/>
            <person name="Novod N."/>
            <person name="O'Neill B."/>
            <person name="Osman S."/>
            <person name="Markiewicz E."/>
            <person name="Oyono O.L."/>
            <person name="Patti C."/>
            <person name="Phunkhang P."/>
            <person name="Pierre F."/>
            <person name="Priest M."/>
            <person name="Raghuraman S."/>
            <person name="Rege F."/>
            <person name="Reyes R."/>
            <person name="Rise C."/>
            <person name="Rogov P."/>
            <person name="Ross K."/>
            <person name="Ryan E."/>
            <person name="Settipalli S."/>
            <person name="Shea T."/>
            <person name="Sherpa N."/>
            <person name="Shi L."/>
            <person name="Shih D."/>
            <person name="Sparrow T."/>
            <person name="Spaulding J."/>
            <person name="Stalker J."/>
            <person name="Stange-Thomann N."/>
            <person name="Stavropoulos S."/>
            <person name="Stone C."/>
            <person name="Strader C."/>
            <person name="Tesfaye S."/>
            <person name="Thomson T."/>
            <person name="Thoulutsang Y."/>
            <person name="Thoulutsang D."/>
            <person name="Topham K."/>
            <person name="Topping I."/>
            <person name="Tsamla T."/>
            <person name="Vassiliev H."/>
            <person name="Vo A."/>
            <person name="Wangchuk T."/>
            <person name="Wangdi T."/>
            <person name="Weiand M."/>
            <person name="Wilkinson J."/>
            <person name="Wilson A."/>
            <person name="Yadav S."/>
            <person name="Young G."/>
            <person name="Yu Q."/>
            <person name="Zembek L."/>
            <person name="Zhong D."/>
            <person name="Zimmer A."/>
            <person name="Zwirko Z."/>
            <person name="Jaffe D.B."/>
            <person name="Alvarez P."/>
            <person name="Brockman W."/>
            <person name="Butler J."/>
            <person name="Chin C."/>
            <person name="Gnerre S."/>
            <person name="Grabherr M."/>
            <person name="Kleber M."/>
            <person name="Mauceli E."/>
            <person name="MacCallum I."/>
        </authorList>
    </citation>
    <scope>NUCLEOTIDE SEQUENCE [LARGE SCALE GENOMIC DNA]</scope>
    <source>
        <strain evidence="3">Tucson 15287-2541.00</strain>
    </source>
</reference>
<dbReference type="Proteomes" id="UP000001070">
    <property type="component" value="Unassembled WGS sequence"/>
</dbReference>
<proteinExistence type="predicted"/>
<feature type="compositionally biased region" description="Basic residues" evidence="1">
    <location>
        <begin position="22"/>
        <end position="34"/>
    </location>
</feature>
<feature type="region of interest" description="Disordered" evidence="1">
    <location>
        <begin position="1"/>
        <end position="151"/>
    </location>
</feature>
<dbReference type="OrthoDB" id="10046062at2759"/>
<gene>
    <name evidence="2" type="primary">Dgri\GH22563</name>
    <name evidence="2" type="ORF">Dgri_GH22563</name>
</gene>
<evidence type="ECO:0000313" key="3">
    <source>
        <dbReference type="Proteomes" id="UP000001070"/>
    </source>
</evidence>
<evidence type="ECO:0000256" key="1">
    <source>
        <dbReference type="SAM" id="MobiDB-lite"/>
    </source>
</evidence>
<protein>
    <submittedName>
        <fullName evidence="2">GH22563</fullName>
    </submittedName>
</protein>
<evidence type="ECO:0000313" key="2">
    <source>
        <dbReference type="EMBL" id="EDW04350.1"/>
    </source>
</evidence>
<dbReference type="InParanoid" id="B4K4A7"/>
<organism evidence="3">
    <name type="scientific">Drosophila grimshawi</name>
    <name type="common">Hawaiian fruit fly</name>
    <name type="synonym">Idiomyia grimshawi</name>
    <dbReference type="NCBI Taxonomy" id="7222"/>
    <lineage>
        <taxon>Eukaryota</taxon>
        <taxon>Metazoa</taxon>
        <taxon>Ecdysozoa</taxon>
        <taxon>Arthropoda</taxon>
        <taxon>Hexapoda</taxon>
        <taxon>Insecta</taxon>
        <taxon>Pterygota</taxon>
        <taxon>Neoptera</taxon>
        <taxon>Endopterygota</taxon>
        <taxon>Diptera</taxon>
        <taxon>Brachycera</taxon>
        <taxon>Muscomorpha</taxon>
        <taxon>Ephydroidea</taxon>
        <taxon>Drosophilidae</taxon>
        <taxon>Drosophila</taxon>
        <taxon>Hawaiian Drosophila</taxon>
    </lineage>
</organism>
<feature type="compositionally biased region" description="Basic and acidic residues" evidence="1">
    <location>
        <begin position="1"/>
        <end position="12"/>
    </location>
</feature>